<keyword evidence="8 15" id="KW-0418">Kinase</keyword>
<dbReference type="CDD" id="cd00082">
    <property type="entry name" value="HisKA"/>
    <property type="match status" value="1"/>
</dbReference>
<feature type="transmembrane region" description="Helical" evidence="13">
    <location>
        <begin position="404"/>
        <end position="426"/>
    </location>
</feature>
<gene>
    <name evidence="15" type="ORF">NWE73_18045</name>
</gene>
<proteinExistence type="predicted"/>
<dbReference type="SUPFAM" id="SSF52402">
    <property type="entry name" value="Adenine nucleotide alpha hydrolases-like"/>
    <property type="match status" value="1"/>
</dbReference>
<dbReference type="Gene3D" id="3.30.565.10">
    <property type="entry name" value="Histidine kinase-like ATPase, C-terminal domain"/>
    <property type="match status" value="1"/>
</dbReference>
<dbReference type="InterPro" id="IPR029016">
    <property type="entry name" value="GAF-like_dom_sf"/>
</dbReference>
<dbReference type="RefSeq" id="WP_277579764.1">
    <property type="nucleotide sequence ID" value="NZ_JANRMI010000007.1"/>
</dbReference>
<keyword evidence="16" id="KW-1185">Reference proteome</keyword>
<evidence type="ECO:0000313" key="16">
    <source>
        <dbReference type="Proteomes" id="UP001152321"/>
    </source>
</evidence>
<dbReference type="Gene3D" id="3.40.50.300">
    <property type="entry name" value="P-loop containing nucleotide triphosphate hydrolases"/>
    <property type="match status" value="1"/>
</dbReference>
<dbReference type="Gene3D" id="1.20.120.620">
    <property type="entry name" value="Backbone structure of the membrane domain of e. Coli histidine kinase receptor kdpd"/>
    <property type="match status" value="1"/>
</dbReference>
<keyword evidence="4" id="KW-0597">Phosphoprotein</keyword>
<dbReference type="Gene3D" id="1.10.287.130">
    <property type="match status" value="1"/>
</dbReference>
<dbReference type="InterPro" id="IPR014729">
    <property type="entry name" value="Rossmann-like_a/b/a_fold"/>
</dbReference>
<dbReference type="PANTHER" id="PTHR45569">
    <property type="entry name" value="SENSOR PROTEIN KDPD"/>
    <property type="match status" value="1"/>
</dbReference>
<evidence type="ECO:0000256" key="12">
    <source>
        <dbReference type="ARBA" id="ARBA00023136"/>
    </source>
</evidence>
<organism evidence="15 16">
    <name type="scientific">Bdellovibrio svalbardensis</name>
    <dbReference type="NCBI Taxonomy" id="2972972"/>
    <lineage>
        <taxon>Bacteria</taxon>
        <taxon>Pseudomonadati</taxon>
        <taxon>Bdellovibrionota</taxon>
        <taxon>Bdellovibrionia</taxon>
        <taxon>Bdellovibrionales</taxon>
        <taxon>Pseudobdellovibrionaceae</taxon>
        <taxon>Bdellovibrio</taxon>
    </lineage>
</organism>
<dbReference type="InterPro" id="IPR036890">
    <property type="entry name" value="HATPase_C_sf"/>
</dbReference>
<evidence type="ECO:0000256" key="10">
    <source>
        <dbReference type="ARBA" id="ARBA00022989"/>
    </source>
</evidence>
<dbReference type="SUPFAM" id="SSF55874">
    <property type="entry name" value="ATPase domain of HSP90 chaperone/DNA topoisomerase II/histidine kinase"/>
    <property type="match status" value="1"/>
</dbReference>
<dbReference type="Pfam" id="PF00512">
    <property type="entry name" value="HisKA"/>
    <property type="match status" value="1"/>
</dbReference>
<keyword evidence="7" id="KW-0547">Nucleotide-binding</keyword>
<evidence type="ECO:0000256" key="5">
    <source>
        <dbReference type="ARBA" id="ARBA00022679"/>
    </source>
</evidence>
<evidence type="ECO:0000256" key="2">
    <source>
        <dbReference type="ARBA" id="ARBA00004141"/>
    </source>
</evidence>
<dbReference type="InterPro" id="IPR005467">
    <property type="entry name" value="His_kinase_dom"/>
</dbReference>
<dbReference type="InterPro" id="IPR027417">
    <property type="entry name" value="P-loop_NTPase"/>
</dbReference>
<evidence type="ECO:0000256" key="13">
    <source>
        <dbReference type="SAM" id="Phobius"/>
    </source>
</evidence>
<dbReference type="SUPFAM" id="SSF55781">
    <property type="entry name" value="GAF domain-like"/>
    <property type="match status" value="1"/>
</dbReference>
<dbReference type="InterPro" id="IPR052023">
    <property type="entry name" value="Histidine_kinase_KdpD"/>
</dbReference>
<reference evidence="15" key="1">
    <citation type="submission" date="2022-08" db="EMBL/GenBank/DDBJ databases">
        <title>Novel Bdellovibrio Species Isolated from Svalbard: Designation Bdellovibrio svalbardensis.</title>
        <authorList>
            <person name="Mitchell R.J."/>
            <person name="Choi S.Y."/>
        </authorList>
    </citation>
    <scope>NUCLEOTIDE SEQUENCE</scope>
    <source>
        <strain evidence="15">PAP01</strain>
    </source>
</reference>
<dbReference type="Gene3D" id="3.30.450.40">
    <property type="match status" value="1"/>
</dbReference>
<dbReference type="SMART" id="SM00387">
    <property type="entry name" value="HATPase_c"/>
    <property type="match status" value="1"/>
</dbReference>
<dbReference type="PROSITE" id="PS50109">
    <property type="entry name" value="HIS_KIN"/>
    <property type="match status" value="1"/>
</dbReference>
<comment type="catalytic activity">
    <reaction evidence="1">
        <text>ATP + protein L-histidine = ADP + protein N-phospho-L-histidine.</text>
        <dbReference type="EC" id="2.7.13.3"/>
    </reaction>
</comment>
<feature type="transmembrane region" description="Helical" evidence="13">
    <location>
        <begin position="481"/>
        <end position="501"/>
    </location>
</feature>
<feature type="domain" description="Histidine kinase" evidence="14">
    <location>
        <begin position="673"/>
        <end position="888"/>
    </location>
</feature>
<accession>A0ABT6DNS4</accession>
<dbReference type="InterPro" id="IPR036097">
    <property type="entry name" value="HisK_dim/P_sf"/>
</dbReference>
<dbReference type="SUPFAM" id="SSF47384">
    <property type="entry name" value="Homodimeric domain of signal transducing histidine kinase"/>
    <property type="match status" value="1"/>
</dbReference>
<dbReference type="InterPro" id="IPR003594">
    <property type="entry name" value="HATPase_dom"/>
</dbReference>
<keyword evidence="9" id="KW-0067">ATP-binding</keyword>
<evidence type="ECO:0000256" key="11">
    <source>
        <dbReference type="ARBA" id="ARBA00023012"/>
    </source>
</evidence>
<dbReference type="InterPro" id="IPR025201">
    <property type="entry name" value="KdpD_TM"/>
</dbReference>
<dbReference type="Pfam" id="PF02702">
    <property type="entry name" value="KdpD"/>
    <property type="match status" value="1"/>
</dbReference>
<keyword evidence="12 13" id="KW-0472">Membrane</keyword>
<dbReference type="CDD" id="cd01987">
    <property type="entry name" value="USP_KdpD-like"/>
    <property type="match status" value="1"/>
</dbReference>
<dbReference type="GO" id="GO:0016301">
    <property type="term" value="F:kinase activity"/>
    <property type="evidence" value="ECO:0007669"/>
    <property type="project" value="UniProtKB-KW"/>
</dbReference>
<dbReference type="InterPro" id="IPR038318">
    <property type="entry name" value="KdpD_sf"/>
</dbReference>
<dbReference type="SUPFAM" id="SSF52540">
    <property type="entry name" value="P-loop containing nucleoside triphosphate hydrolases"/>
    <property type="match status" value="1"/>
</dbReference>
<dbReference type="Pfam" id="PF02518">
    <property type="entry name" value="HATPase_c"/>
    <property type="match status" value="1"/>
</dbReference>
<evidence type="ECO:0000256" key="8">
    <source>
        <dbReference type="ARBA" id="ARBA00022777"/>
    </source>
</evidence>
<evidence type="ECO:0000256" key="4">
    <source>
        <dbReference type="ARBA" id="ARBA00022553"/>
    </source>
</evidence>
<name>A0ABT6DNS4_9BACT</name>
<keyword evidence="10 13" id="KW-1133">Transmembrane helix</keyword>
<dbReference type="EC" id="2.7.13.3" evidence="3"/>
<dbReference type="SMART" id="SM00388">
    <property type="entry name" value="HisKA"/>
    <property type="match status" value="1"/>
</dbReference>
<dbReference type="Pfam" id="PF13493">
    <property type="entry name" value="DUF4118"/>
    <property type="match status" value="1"/>
</dbReference>
<evidence type="ECO:0000256" key="7">
    <source>
        <dbReference type="ARBA" id="ARBA00022741"/>
    </source>
</evidence>
<dbReference type="Proteomes" id="UP001152321">
    <property type="component" value="Unassembled WGS sequence"/>
</dbReference>
<evidence type="ECO:0000256" key="6">
    <source>
        <dbReference type="ARBA" id="ARBA00022692"/>
    </source>
</evidence>
<evidence type="ECO:0000313" key="15">
    <source>
        <dbReference type="EMBL" id="MDG0818289.1"/>
    </source>
</evidence>
<dbReference type="PANTHER" id="PTHR45569:SF1">
    <property type="entry name" value="SENSOR PROTEIN KDPD"/>
    <property type="match status" value="1"/>
</dbReference>
<keyword evidence="11" id="KW-0902">Two-component regulatory system</keyword>
<evidence type="ECO:0000256" key="1">
    <source>
        <dbReference type="ARBA" id="ARBA00000085"/>
    </source>
</evidence>
<sequence length="897" mass="100953">MNEDYRPDPDRLLEGIQKHEDALAKGHLRVFFGMCPGVGKTFAMLKAAQEQLLQGSDLIVGVVETHGRRETEELLLGMEVVPRKETLYRGALVQEMDIDAILARKPGIVLVDELAHTNAPESRHPKRYQDVIELLDAGINVYTTINVQHIESRADLVQQITGVRVLERVPDSLIDRAQQIELIDISAQNLIKRLKEGKVYQGDRAARAEENFFKETHLLALRELSLRYTAERVDQDLQDSMIVQRVEGPWNTQERLLVAVSHSPYSARLIRATRRKAYNLESPWIALYVDSGIQLERDDQAMLAKNLNLARELGGEVVSVKDANVAEALQRFAHERNVTQIIMGRPERNWWSFLWNRGSLLDQLVQKTSAVDIHVIRQDQEAEKKTESSKRRWQFPGVYAPGAIYWNTFWFIAGVSFVSQLLVSYIGYRSVGFIYLLCILVMGFIATLGPVLFAACLSSLVWNFLFIPPLFTFAISAPEDVMMVLAYFFVALMGGMLTSKIRSRDRDLVKRDEYNRALYELVKEMAASLTVTEACFSAEQNLEAMLNGKIKVILTDSEGKLVRKTYNSAKLDEKDLALALWSFENKKKAGWKTDTLAESRCLSLPLKGKENLVGILLFYPRKSEVLTLDQENLLETIVVQLAMVVERLGLQEKLQSIKIFEASERLHQALLNSVSHELRTPLTAIIGSASALQDEQVSAQASVRKQLVQALMESSHRLDQVVENLLDMSRLNSGVLTPKKEWIDLVDVIEGVARKAQHAVTAHHLKIVTKIDECLIQVDERLMEHVLLNLITNAARYSAPGTNILVQLEREGRRVIVRVVDEGPGIPVGNIGKIFEAFYRVPGSPAGGVGLGLAIVKAFVEAHKGRVYAGNRTDRSGAEFVVELPYEEPPRQLLEGR</sequence>
<dbReference type="Gene3D" id="3.40.50.620">
    <property type="entry name" value="HUPs"/>
    <property type="match status" value="1"/>
</dbReference>
<dbReference type="PRINTS" id="PR00344">
    <property type="entry name" value="BCTRLSENSOR"/>
</dbReference>
<keyword evidence="6 13" id="KW-0812">Transmembrane</keyword>
<dbReference type="InterPro" id="IPR003661">
    <property type="entry name" value="HisK_dim/P_dom"/>
</dbReference>
<dbReference type="EMBL" id="JANRMI010000007">
    <property type="protein sequence ID" value="MDG0818289.1"/>
    <property type="molecule type" value="Genomic_DNA"/>
</dbReference>
<dbReference type="InterPro" id="IPR004358">
    <property type="entry name" value="Sig_transdc_His_kin-like_C"/>
</dbReference>
<protein>
    <recommendedName>
        <fullName evidence="3">histidine kinase</fullName>
        <ecNumber evidence="3">2.7.13.3</ecNumber>
    </recommendedName>
</protein>
<evidence type="ECO:0000259" key="14">
    <source>
        <dbReference type="PROSITE" id="PS50109"/>
    </source>
</evidence>
<dbReference type="InterPro" id="IPR003852">
    <property type="entry name" value="Sig_transdc_His_kinase_KdpD_N"/>
</dbReference>
<feature type="transmembrane region" description="Helical" evidence="13">
    <location>
        <begin position="433"/>
        <end position="461"/>
    </location>
</feature>
<dbReference type="CDD" id="cd00075">
    <property type="entry name" value="HATPase"/>
    <property type="match status" value="1"/>
</dbReference>
<comment type="subcellular location">
    <subcellularLocation>
        <location evidence="2">Membrane</location>
        <topology evidence="2">Multi-pass membrane protein</topology>
    </subcellularLocation>
</comment>
<comment type="caution">
    <text evidence="15">The sequence shown here is derived from an EMBL/GenBank/DDBJ whole genome shotgun (WGS) entry which is preliminary data.</text>
</comment>
<evidence type="ECO:0000256" key="9">
    <source>
        <dbReference type="ARBA" id="ARBA00022840"/>
    </source>
</evidence>
<evidence type="ECO:0000256" key="3">
    <source>
        <dbReference type="ARBA" id="ARBA00012438"/>
    </source>
</evidence>
<keyword evidence="5" id="KW-0808">Transferase</keyword>